<reference evidence="3 4" key="1">
    <citation type="submission" date="2018-06" db="EMBL/GenBank/DDBJ databases">
        <title>A transcriptomic atlas of mushroom development highlights an independent origin of complex multicellularity.</title>
        <authorList>
            <consortium name="DOE Joint Genome Institute"/>
            <person name="Krizsan K."/>
            <person name="Almasi E."/>
            <person name="Merenyi Z."/>
            <person name="Sahu N."/>
            <person name="Viragh M."/>
            <person name="Koszo T."/>
            <person name="Mondo S."/>
            <person name="Kiss B."/>
            <person name="Balint B."/>
            <person name="Kues U."/>
            <person name="Barry K."/>
            <person name="Hegedus J.C."/>
            <person name="Henrissat B."/>
            <person name="Johnson J."/>
            <person name="Lipzen A."/>
            <person name="Ohm R."/>
            <person name="Nagy I."/>
            <person name="Pangilinan J."/>
            <person name="Yan J."/>
            <person name="Xiong Y."/>
            <person name="Grigoriev I.V."/>
            <person name="Hibbett D.S."/>
            <person name="Nagy L.G."/>
        </authorList>
    </citation>
    <scope>NUCLEOTIDE SEQUENCE [LARGE SCALE GENOMIC DNA]</scope>
    <source>
        <strain evidence="3 4">SZMC22713</strain>
    </source>
</reference>
<feature type="region of interest" description="Disordered" evidence="2">
    <location>
        <begin position="536"/>
        <end position="559"/>
    </location>
</feature>
<protein>
    <submittedName>
        <fullName evidence="3">Uncharacterized protein</fullName>
    </submittedName>
</protein>
<dbReference type="STRING" id="50990.A0A4Y7PZJ6"/>
<evidence type="ECO:0000256" key="2">
    <source>
        <dbReference type="SAM" id="MobiDB-lite"/>
    </source>
</evidence>
<sequence>MSPRDPSRSTTRRHRDHNNSGATRELVRFLAAEGLNSKEALRVLGRTSDRLDYETRRANETEQRLRETQERWRAVNQARIAAQQEAGRLNEELRLHKTQLETAQAQIARANDMIAVSDREKLRAEEAAEKAKEQARRLQEERVAHRARGEGRKIGRDEGWMQGREAGYNEAEDLVSPDSYDQPPTSARPNGSVSGDVEVNVNAPDVAPIMHSAPLQTVATPLPQSEISQAMYQPRAPSRSSRAGSILQQQLLQQQLQQNGNGGGEGMPEPNFNPDPRTVRPISVRNSSPTLTHPHVEVPPDGWIPSADADGTIGLPPPHELSQAIPSPRGSPASSHRRLEREPDLAGGAIPPPPPPAPLKEPISRDYGYHREREREPVNLPESTTSTATNQFDLLSNAPLSASHRGERGERGMERGERGLSAIPEQRESRHGTPKSSGTGRRMSAASGHNHEFASNAAYEYGDGGEQGRGQRPRDRSQRIADELRYSNPDGGPSVHEPVSPLLTTPFLNITNSLILSLVSGIGDPNPALPTLPLLLRPTSPNTTNDATPPRLARTHSRTSPCTGGISLCIRPRVGHGHGAAGVY</sequence>
<dbReference type="Proteomes" id="UP000294933">
    <property type="component" value="Unassembled WGS sequence"/>
</dbReference>
<feature type="compositionally biased region" description="Basic and acidic residues" evidence="2">
    <location>
        <begin position="362"/>
        <end position="377"/>
    </location>
</feature>
<feature type="region of interest" description="Disordered" evidence="2">
    <location>
        <begin position="257"/>
        <end position="447"/>
    </location>
</feature>
<keyword evidence="1" id="KW-0175">Coiled coil</keyword>
<keyword evidence="4" id="KW-1185">Reference proteome</keyword>
<organism evidence="3 4">
    <name type="scientific">Rickenella mellea</name>
    <dbReference type="NCBI Taxonomy" id="50990"/>
    <lineage>
        <taxon>Eukaryota</taxon>
        <taxon>Fungi</taxon>
        <taxon>Dikarya</taxon>
        <taxon>Basidiomycota</taxon>
        <taxon>Agaricomycotina</taxon>
        <taxon>Agaricomycetes</taxon>
        <taxon>Hymenochaetales</taxon>
        <taxon>Rickenellaceae</taxon>
        <taxon>Rickenella</taxon>
    </lineage>
</organism>
<name>A0A4Y7PZJ6_9AGAM</name>
<accession>A0A4Y7PZJ6</accession>
<feature type="compositionally biased region" description="Polar residues" evidence="2">
    <location>
        <begin position="381"/>
        <end position="400"/>
    </location>
</feature>
<feature type="compositionally biased region" description="Pro residues" evidence="2">
    <location>
        <begin position="350"/>
        <end position="359"/>
    </location>
</feature>
<gene>
    <name evidence="3" type="ORF">BD410DRAFT_873014</name>
</gene>
<feature type="region of interest" description="Disordered" evidence="2">
    <location>
        <begin position="174"/>
        <end position="195"/>
    </location>
</feature>
<evidence type="ECO:0000256" key="1">
    <source>
        <dbReference type="SAM" id="Coils"/>
    </source>
</evidence>
<feature type="compositionally biased region" description="Low complexity" evidence="2">
    <location>
        <begin position="536"/>
        <end position="545"/>
    </location>
</feature>
<dbReference type="AlphaFoldDB" id="A0A4Y7PZJ6"/>
<evidence type="ECO:0000313" key="4">
    <source>
        <dbReference type="Proteomes" id="UP000294933"/>
    </source>
</evidence>
<evidence type="ECO:0000313" key="3">
    <source>
        <dbReference type="EMBL" id="TDL20049.1"/>
    </source>
</evidence>
<feature type="compositionally biased region" description="Polar residues" evidence="2">
    <location>
        <begin position="182"/>
        <end position="193"/>
    </location>
</feature>
<proteinExistence type="predicted"/>
<dbReference type="OrthoDB" id="3268221at2759"/>
<dbReference type="VEuPathDB" id="FungiDB:BD410DRAFT_873014"/>
<dbReference type="EMBL" id="ML170191">
    <property type="protein sequence ID" value="TDL20049.1"/>
    <property type="molecule type" value="Genomic_DNA"/>
</dbReference>
<feature type="compositionally biased region" description="Basic and acidic residues" evidence="2">
    <location>
        <begin position="404"/>
        <end position="418"/>
    </location>
</feature>
<feature type="coiled-coil region" evidence="1">
    <location>
        <begin position="51"/>
        <end position="148"/>
    </location>
</feature>
<feature type="region of interest" description="Disordered" evidence="2">
    <location>
        <begin position="1"/>
        <end position="24"/>
    </location>
</feature>